<dbReference type="SMART" id="SM00387">
    <property type="entry name" value="HATPase_c"/>
    <property type="match status" value="1"/>
</dbReference>
<dbReference type="SUPFAM" id="SSF47384">
    <property type="entry name" value="Homodimeric domain of signal transducing histidine kinase"/>
    <property type="match status" value="1"/>
</dbReference>
<evidence type="ECO:0000256" key="2">
    <source>
        <dbReference type="ARBA" id="ARBA00004236"/>
    </source>
</evidence>
<evidence type="ECO:0000313" key="15">
    <source>
        <dbReference type="Proteomes" id="UP001589627"/>
    </source>
</evidence>
<dbReference type="Proteomes" id="UP001589627">
    <property type="component" value="Unassembled WGS sequence"/>
</dbReference>
<evidence type="ECO:0000256" key="1">
    <source>
        <dbReference type="ARBA" id="ARBA00000085"/>
    </source>
</evidence>
<dbReference type="InterPro" id="IPR004358">
    <property type="entry name" value="Sig_transdc_His_kin-like_C"/>
</dbReference>
<dbReference type="PANTHER" id="PTHR45436:SF5">
    <property type="entry name" value="SENSOR HISTIDINE KINASE TRCS"/>
    <property type="match status" value="1"/>
</dbReference>
<dbReference type="InterPro" id="IPR005467">
    <property type="entry name" value="His_kinase_dom"/>
</dbReference>
<feature type="transmembrane region" description="Helical" evidence="11">
    <location>
        <begin position="21"/>
        <end position="42"/>
    </location>
</feature>
<protein>
    <recommendedName>
        <fullName evidence="3">histidine kinase</fullName>
        <ecNumber evidence="3">2.7.13.3</ecNumber>
    </recommendedName>
</protein>
<dbReference type="Pfam" id="PF00672">
    <property type="entry name" value="HAMP"/>
    <property type="match status" value="1"/>
</dbReference>
<proteinExistence type="predicted"/>
<reference evidence="14 15" key="1">
    <citation type="submission" date="2024-09" db="EMBL/GenBank/DDBJ databases">
        <authorList>
            <person name="Sun Q."/>
            <person name="Mori K."/>
        </authorList>
    </citation>
    <scope>NUCLEOTIDE SEQUENCE [LARGE SCALE GENOMIC DNA]</scope>
    <source>
        <strain evidence="14 15">TBRC 0563</strain>
    </source>
</reference>
<feature type="domain" description="Histidine kinase" evidence="12">
    <location>
        <begin position="177"/>
        <end position="389"/>
    </location>
</feature>
<dbReference type="InterPro" id="IPR036890">
    <property type="entry name" value="HATPase_C_sf"/>
</dbReference>
<dbReference type="PROSITE" id="PS50109">
    <property type="entry name" value="HIS_KIN"/>
    <property type="match status" value="1"/>
</dbReference>
<evidence type="ECO:0000256" key="7">
    <source>
        <dbReference type="ARBA" id="ARBA00022777"/>
    </source>
</evidence>
<keyword evidence="7 14" id="KW-0418">Kinase</keyword>
<accession>A0ABV5YQ58</accession>
<dbReference type="SMART" id="SM00388">
    <property type="entry name" value="HisKA"/>
    <property type="match status" value="1"/>
</dbReference>
<dbReference type="EMBL" id="JBHLZP010000352">
    <property type="protein sequence ID" value="MFB9837192.1"/>
    <property type="molecule type" value="Genomic_DNA"/>
</dbReference>
<feature type="transmembrane region" description="Helical" evidence="11">
    <location>
        <begin position="92"/>
        <end position="115"/>
    </location>
</feature>
<keyword evidence="9" id="KW-0902">Two-component regulatory system</keyword>
<dbReference type="EC" id="2.7.13.3" evidence="3"/>
<evidence type="ECO:0000256" key="4">
    <source>
        <dbReference type="ARBA" id="ARBA00022553"/>
    </source>
</evidence>
<dbReference type="Pfam" id="PF00512">
    <property type="entry name" value="HisKA"/>
    <property type="match status" value="1"/>
</dbReference>
<evidence type="ECO:0000259" key="12">
    <source>
        <dbReference type="PROSITE" id="PS50109"/>
    </source>
</evidence>
<organism evidence="14 15">
    <name type="scientific">Actinoallomurus acaciae</name>
    <dbReference type="NCBI Taxonomy" id="502577"/>
    <lineage>
        <taxon>Bacteria</taxon>
        <taxon>Bacillati</taxon>
        <taxon>Actinomycetota</taxon>
        <taxon>Actinomycetes</taxon>
        <taxon>Streptosporangiales</taxon>
        <taxon>Thermomonosporaceae</taxon>
        <taxon>Actinoallomurus</taxon>
    </lineage>
</organism>
<dbReference type="SUPFAM" id="SSF158472">
    <property type="entry name" value="HAMP domain-like"/>
    <property type="match status" value="1"/>
</dbReference>
<sequence>MRPLLLMRRLPPRTVRLRLTLLYGALFAVSGVVLLTVTYLLVSHSTGRLVLISHRAGPPVSDPDPLLAPLPDGMAAARTQATRQHAAELHELLVQSGIALAITLVISIALGWLVAGRVLRPLQTMTTAIRQISARNVHERLAAGGPRDELKDLADTVDGLLGRLETALDAHKRFVANAAHELRTPLTLQHALLEETLTDRAATLSSFQATFERLLLNSEQQERLLESLLTLTRSERGLGRRRPLDLAVVADHVLLAPRPEAARLRVRADTAPAPASGDQTLVERLVTNLVDNATHYNHADGWVEVTTATLAGRAVVSVANTGPVIPAGQVDRLFEPFQRLGDRTARNDGHHGLGLSIVRAIATAHDATVTARSRPEGGLVVEVAFPVREFAEPVTAQ</sequence>
<evidence type="ECO:0000256" key="10">
    <source>
        <dbReference type="ARBA" id="ARBA00023136"/>
    </source>
</evidence>
<dbReference type="Gene3D" id="6.10.340.10">
    <property type="match status" value="1"/>
</dbReference>
<dbReference type="InterPro" id="IPR003594">
    <property type="entry name" value="HATPase_dom"/>
</dbReference>
<keyword evidence="10 11" id="KW-0472">Membrane</keyword>
<comment type="subcellular location">
    <subcellularLocation>
        <location evidence="2">Cell membrane</location>
    </subcellularLocation>
</comment>
<dbReference type="InterPro" id="IPR050428">
    <property type="entry name" value="TCS_sensor_his_kinase"/>
</dbReference>
<evidence type="ECO:0000256" key="3">
    <source>
        <dbReference type="ARBA" id="ARBA00012438"/>
    </source>
</evidence>
<evidence type="ECO:0000256" key="11">
    <source>
        <dbReference type="SAM" id="Phobius"/>
    </source>
</evidence>
<evidence type="ECO:0000256" key="8">
    <source>
        <dbReference type="ARBA" id="ARBA00022989"/>
    </source>
</evidence>
<keyword evidence="8 11" id="KW-1133">Transmembrane helix</keyword>
<keyword evidence="6 11" id="KW-0812">Transmembrane</keyword>
<dbReference type="RefSeq" id="WP_378209971.1">
    <property type="nucleotide sequence ID" value="NZ_JBHLZP010000352.1"/>
</dbReference>
<dbReference type="CDD" id="cd00082">
    <property type="entry name" value="HisKA"/>
    <property type="match status" value="1"/>
</dbReference>
<dbReference type="InterPro" id="IPR003661">
    <property type="entry name" value="HisK_dim/P_dom"/>
</dbReference>
<dbReference type="SMART" id="SM00304">
    <property type="entry name" value="HAMP"/>
    <property type="match status" value="1"/>
</dbReference>
<dbReference type="Gene3D" id="3.30.565.10">
    <property type="entry name" value="Histidine kinase-like ATPase, C-terminal domain"/>
    <property type="match status" value="1"/>
</dbReference>
<gene>
    <name evidence="14" type="ORF">ACFFNX_33970</name>
</gene>
<comment type="caution">
    <text evidence="14">The sequence shown here is derived from an EMBL/GenBank/DDBJ whole genome shotgun (WGS) entry which is preliminary data.</text>
</comment>
<evidence type="ECO:0000256" key="5">
    <source>
        <dbReference type="ARBA" id="ARBA00022679"/>
    </source>
</evidence>
<dbReference type="Pfam" id="PF02518">
    <property type="entry name" value="HATPase_c"/>
    <property type="match status" value="1"/>
</dbReference>
<dbReference type="CDD" id="cd06225">
    <property type="entry name" value="HAMP"/>
    <property type="match status" value="1"/>
</dbReference>
<evidence type="ECO:0000313" key="14">
    <source>
        <dbReference type="EMBL" id="MFB9837192.1"/>
    </source>
</evidence>
<feature type="domain" description="HAMP" evidence="13">
    <location>
        <begin position="116"/>
        <end position="169"/>
    </location>
</feature>
<dbReference type="SUPFAM" id="SSF55874">
    <property type="entry name" value="ATPase domain of HSP90 chaperone/DNA topoisomerase II/histidine kinase"/>
    <property type="match status" value="1"/>
</dbReference>
<name>A0ABV5YQ58_9ACTN</name>
<evidence type="ECO:0000256" key="9">
    <source>
        <dbReference type="ARBA" id="ARBA00023012"/>
    </source>
</evidence>
<keyword evidence="5" id="KW-0808">Transferase</keyword>
<dbReference type="PANTHER" id="PTHR45436">
    <property type="entry name" value="SENSOR HISTIDINE KINASE YKOH"/>
    <property type="match status" value="1"/>
</dbReference>
<evidence type="ECO:0000256" key="6">
    <source>
        <dbReference type="ARBA" id="ARBA00022692"/>
    </source>
</evidence>
<comment type="catalytic activity">
    <reaction evidence="1">
        <text>ATP + protein L-histidine = ADP + protein N-phospho-L-histidine.</text>
        <dbReference type="EC" id="2.7.13.3"/>
    </reaction>
</comment>
<dbReference type="Gene3D" id="1.10.287.130">
    <property type="match status" value="1"/>
</dbReference>
<evidence type="ECO:0000259" key="13">
    <source>
        <dbReference type="PROSITE" id="PS50885"/>
    </source>
</evidence>
<keyword evidence="15" id="KW-1185">Reference proteome</keyword>
<dbReference type="InterPro" id="IPR003660">
    <property type="entry name" value="HAMP_dom"/>
</dbReference>
<dbReference type="InterPro" id="IPR036097">
    <property type="entry name" value="HisK_dim/P_sf"/>
</dbReference>
<keyword evidence="4" id="KW-0597">Phosphoprotein</keyword>
<dbReference type="PRINTS" id="PR00344">
    <property type="entry name" value="BCTRLSENSOR"/>
</dbReference>
<dbReference type="GO" id="GO:0016301">
    <property type="term" value="F:kinase activity"/>
    <property type="evidence" value="ECO:0007669"/>
    <property type="project" value="UniProtKB-KW"/>
</dbReference>
<dbReference type="PROSITE" id="PS50885">
    <property type="entry name" value="HAMP"/>
    <property type="match status" value="1"/>
</dbReference>
<dbReference type="CDD" id="cd00075">
    <property type="entry name" value="HATPase"/>
    <property type="match status" value="1"/>
</dbReference>